<protein>
    <submittedName>
        <fullName evidence="3">Leukocyte receptor cluster member 8 protein</fullName>
    </submittedName>
</protein>
<dbReference type="GO" id="GO:0005634">
    <property type="term" value="C:nucleus"/>
    <property type="evidence" value="ECO:0007669"/>
    <property type="project" value="TreeGrafter"/>
</dbReference>
<proteinExistence type="predicted"/>
<dbReference type="EMBL" id="GBEZ01015441">
    <property type="protein sequence ID" value="JAC70723.1"/>
    <property type="molecule type" value="Transcribed_RNA"/>
</dbReference>
<name>A0A061RFJ3_9CHLO</name>
<dbReference type="InterPro" id="IPR005062">
    <property type="entry name" value="SAC3/GANP/THP3_conserved"/>
</dbReference>
<reference evidence="3" key="1">
    <citation type="submission" date="2014-05" db="EMBL/GenBank/DDBJ databases">
        <title>The transcriptome of the halophilic microalga Tetraselmis sp. GSL018 isolated from the Great Salt Lake, Utah.</title>
        <authorList>
            <person name="Jinkerson R.E."/>
            <person name="D'Adamo S."/>
            <person name="Posewitz M.C."/>
        </authorList>
    </citation>
    <scope>NUCLEOTIDE SEQUENCE</scope>
    <source>
        <strain evidence="3">GSL018</strain>
    </source>
</reference>
<dbReference type="Pfam" id="PF03399">
    <property type="entry name" value="SAC3_GANP"/>
    <property type="match status" value="1"/>
</dbReference>
<organism evidence="3">
    <name type="scientific">Tetraselmis sp. GSL018</name>
    <dbReference type="NCBI Taxonomy" id="582737"/>
    <lineage>
        <taxon>Eukaryota</taxon>
        <taxon>Viridiplantae</taxon>
        <taxon>Chlorophyta</taxon>
        <taxon>core chlorophytes</taxon>
        <taxon>Chlorodendrophyceae</taxon>
        <taxon>Chlorodendrales</taxon>
        <taxon>Chlorodendraceae</taxon>
        <taxon>Tetraselmis</taxon>
    </lineage>
</organism>
<keyword evidence="3" id="KW-0675">Receptor</keyword>
<gene>
    <name evidence="3" type="ORF">TSPGSL018_3510</name>
</gene>
<dbReference type="AlphaFoldDB" id="A0A061RFJ3"/>
<sequence>MSIHGVKHPTGSSASNTRLLKLPRKIRCKTQTKHKNSENILARKVPKLKKTKEVVKIRNPPANLSQRENKLESFASRAPSSSDSEHYQTAGYCQNNQSSQTSSLSSVKPFVDELRRAERKKRFGLEPSSTCTPGPTLQEARLALVKEDVDPEFDCSLVSTSCSFSNLPVFGTNTALEKPYFRLTSAPALETIRPPSVLERALALAKKKWREAVAANRPDYKKAAYVPFTEQLKSIRQDLTVQSVRSPLTVEVYETHARVALEVGDMAEYTCCASCLKRLYAEGLPGNEGEFAAYRLLAAAAIGTEALSLELISLAERRRAFRPDPSQHGCVEHALSVVRAVSGANFHRFFCLYASAPRMSAYLMDALAGGVRRRGLAAIAAAHGRELDAAFVCRELGFDLLGDLQSFAAEQGAAIDVGCGTLDPAAMRSALRSLPPR</sequence>
<dbReference type="InterPro" id="IPR045107">
    <property type="entry name" value="SAC3/GANP/THP3"/>
</dbReference>
<feature type="region of interest" description="Disordered" evidence="1">
    <location>
        <begin position="58"/>
        <end position="88"/>
    </location>
</feature>
<evidence type="ECO:0000259" key="2">
    <source>
        <dbReference type="Pfam" id="PF03399"/>
    </source>
</evidence>
<dbReference type="PANTHER" id="PTHR12436">
    <property type="entry name" value="80 KDA MCM3-ASSOCIATED PROTEIN"/>
    <property type="match status" value="1"/>
</dbReference>
<dbReference type="PANTHER" id="PTHR12436:SF4">
    <property type="entry name" value="LEUKOCYTE RECEPTOR CLUSTER MEMBER 8"/>
    <property type="match status" value="1"/>
</dbReference>
<evidence type="ECO:0000256" key="1">
    <source>
        <dbReference type="SAM" id="MobiDB-lite"/>
    </source>
</evidence>
<evidence type="ECO:0000313" key="3">
    <source>
        <dbReference type="EMBL" id="JAC70723.1"/>
    </source>
</evidence>
<dbReference type="Gene3D" id="1.25.40.990">
    <property type="match status" value="1"/>
</dbReference>
<feature type="domain" description="SAC3/GANP/THP3 conserved" evidence="2">
    <location>
        <begin position="278"/>
        <end position="414"/>
    </location>
</feature>
<feature type="compositionally biased region" description="Low complexity" evidence="1">
    <location>
        <begin position="73"/>
        <end position="82"/>
    </location>
</feature>
<accession>A0A061RFJ3</accession>